<accession>A0AAJ8KF26</accession>
<evidence type="ECO:0000256" key="1">
    <source>
        <dbReference type="SAM" id="MobiDB-lite"/>
    </source>
</evidence>
<feature type="region of interest" description="Disordered" evidence="1">
    <location>
        <begin position="299"/>
        <end position="359"/>
    </location>
</feature>
<feature type="compositionally biased region" description="Polar residues" evidence="1">
    <location>
        <begin position="336"/>
        <end position="359"/>
    </location>
</feature>
<feature type="compositionally biased region" description="Acidic residues" evidence="1">
    <location>
        <begin position="483"/>
        <end position="499"/>
    </location>
</feature>
<feature type="region of interest" description="Disordered" evidence="1">
    <location>
        <begin position="90"/>
        <end position="122"/>
    </location>
</feature>
<dbReference type="AlphaFoldDB" id="A0AAJ8KF26"/>
<dbReference type="EMBL" id="CP144547">
    <property type="protein sequence ID" value="WVW86496.1"/>
    <property type="molecule type" value="Genomic_DNA"/>
</dbReference>
<sequence>MPSKVVIQQKPQKYKERTFTSSDSKQCISCGKCWPWITFDLELVRHTSNVCTRCAGAEIEAMRWREIGLQMQKDLIKARQKLAKIRGEPISNAQFEPPSRPLPTPQQLQDPPGPPAQLRGNSFRLTPGQVRQKFLSEEQLSGIRANLALLRSIKEPRRATLWIQLTFRPSTPIPPRAPPSIPQLSIYQAYRSLYADVGVTMRGSPDYTIEGLEWRVQPQEKEKEQEEGYVGGYLRGGSRTLDALNDRQVRGMRHQMINESGSYTVDQNQRYNHEESQIPLIQQQENRYQAQQPYAWRAQPQPQPTHRLNVPSPTESQVQHVNVPGPTRFPVHHQHPQQQKSHLAPVSQHQPRSHMQATSSHYPCVLEGSTNASMIHSQPTTQQHNLPPQPQTIPHSSHDHRINSKRPASTLEVQGQTTNRSDEQDDEDDWTTFSFGSRPSKRSKVNDVAQTIALPKEQKVVAQLTVTPRSSLSSQKIDKRQEEDGEEEIDELEDDDEDVYAPKADGVVDVKEEREGAGSEDEVGDMLI</sequence>
<feature type="region of interest" description="Disordered" evidence="1">
    <location>
        <begin position="465"/>
        <end position="528"/>
    </location>
</feature>
<keyword evidence="3" id="KW-1185">Reference proteome</keyword>
<dbReference type="GeneID" id="30211481"/>
<organism evidence="2 3">
    <name type="scientific">Kwoniella bestiolae CBS 10118</name>
    <dbReference type="NCBI Taxonomy" id="1296100"/>
    <lineage>
        <taxon>Eukaryota</taxon>
        <taxon>Fungi</taxon>
        <taxon>Dikarya</taxon>
        <taxon>Basidiomycota</taxon>
        <taxon>Agaricomycotina</taxon>
        <taxon>Tremellomycetes</taxon>
        <taxon>Tremellales</taxon>
        <taxon>Cryptococcaceae</taxon>
        <taxon>Kwoniella</taxon>
    </lineage>
</organism>
<evidence type="ECO:0000313" key="3">
    <source>
        <dbReference type="Proteomes" id="UP000092730"/>
    </source>
</evidence>
<feature type="compositionally biased region" description="Polar residues" evidence="1">
    <location>
        <begin position="377"/>
        <end position="386"/>
    </location>
</feature>
<gene>
    <name evidence="2" type="ORF">I302_108545</name>
</gene>
<feature type="region of interest" description="Disordered" evidence="1">
    <location>
        <begin position="377"/>
        <end position="445"/>
    </location>
</feature>
<feature type="compositionally biased region" description="Basic and acidic residues" evidence="1">
    <location>
        <begin position="506"/>
        <end position="517"/>
    </location>
</feature>
<reference evidence="2" key="2">
    <citation type="submission" date="2024-02" db="EMBL/GenBank/DDBJ databases">
        <title>Comparative genomics of Cryptococcus and Kwoniella reveals pathogenesis evolution and contrasting modes of karyotype evolution via chromosome fusion or intercentromeric recombination.</title>
        <authorList>
            <person name="Coelho M.A."/>
            <person name="David-Palma M."/>
            <person name="Shea T."/>
            <person name="Bowers K."/>
            <person name="McGinley-Smith S."/>
            <person name="Mohammad A.W."/>
            <person name="Gnirke A."/>
            <person name="Yurkov A.M."/>
            <person name="Nowrousian M."/>
            <person name="Sun S."/>
            <person name="Cuomo C.A."/>
            <person name="Heitman J."/>
        </authorList>
    </citation>
    <scope>NUCLEOTIDE SEQUENCE</scope>
    <source>
        <strain evidence="2">CBS 10118</strain>
    </source>
</reference>
<dbReference type="KEGG" id="kbi:30211481"/>
<proteinExistence type="predicted"/>
<dbReference type="RefSeq" id="XP_065726766.1">
    <property type="nucleotide sequence ID" value="XM_065870694.1"/>
</dbReference>
<name>A0AAJ8KF26_9TREE</name>
<evidence type="ECO:0000313" key="2">
    <source>
        <dbReference type="EMBL" id="WVW86496.1"/>
    </source>
</evidence>
<protein>
    <submittedName>
        <fullName evidence="2">Uncharacterized protein</fullName>
    </submittedName>
</protein>
<reference evidence="2" key="1">
    <citation type="submission" date="2013-07" db="EMBL/GenBank/DDBJ databases">
        <authorList>
            <consortium name="The Broad Institute Genome Sequencing Platform"/>
            <person name="Cuomo C."/>
            <person name="Litvintseva A."/>
            <person name="Chen Y."/>
            <person name="Heitman J."/>
            <person name="Sun S."/>
            <person name="Springer D."/>
            <person name="Dromer F."/>
            <person name="Young S.K."/>
            <person name="Zeng Q."/>
            <person name="Gargeya S."/>
            <person name="Fitzgerald M."/>
            <person name="Abouelleil A."/>
            <person name="Alvarado L."/>
            <person name="Berlin A.M."/>
            <person name="Chapman S.B."/>
            <person name="Dewar J."/>
            <person name="Goldberg J."/>
            <person name="Griggs A."/>
            <person name="Gujja S."/>
            <person name="Hansen M."/>
            <person name="Howarth C."/>
            <person name="Imamovic A."/>
            <person name="Larimer J."/>
            <person name="McCowan C."/>
            <person name="Murphy C."/>
            <person name="Pearson M."/>
            <person name="Priest M."/>
            <person name="Roberts A."/>
            <person name="Saif S."/>
            <person name="Shea T."/>
            <person name="Sykes S."/>
            <person name="Wortman J."/>
            <person name="Nusbaum C."/>
            <person name="Birren B."/>
        </authorList>
    </citation>
    <scope>NUCLEOTIDE SEQUENCE</scope>
    <source>
        <strain evidence="2">CBS 10118</strain>
    </source>
</reference>
<feature type="compositionally biased region" description="Acidic residues" evidence="1">
    <location>
        <begin position="518"/>
        <end position="528"/>
    </location>
</feature>
<feature type="compositionally biased region" description="Polar residues" evidence="1">
    <location>
        <begin position="311"/>
        <end position="320"/>
    </location>
</feature>
<feature type="compositionally biased region" description="Polar residues" evidence="1">
    <location>
        <begin position="465"/>
        <end position="475"/>
    </location>
</feature>
<dbReference type="Proteomes" id="UP000092730">
    <property type="component" value="Chromosome 7"/>
</dbReference>